<dbReference type="PANTHER" id="PTHR31111:SF125">
    <property type="entry name" value="F-BOX PROTEIN CPR30-LIKE"/>
    <property type="match status" value="1"/>
</dbReference>
<dbReference type="Pfam" id="PF00646">
    <property type="entry name" value="F-box"/>
    <property type="match status" value="1"/>
</dbReference>
<dbReference type="OrthoDB" id="906973at2759"/>
<dbReference type="PANTHER" id="PTHR31111">
    <property type="entry name" value="BNAA05G37150D PROTEIN-RELATED"/>
    <property type="match status" value="1"/>
</dbReference>
<feature type="domain" description="F-box" evidence="1">
    <location>
        <begin position="22"/>
        <end position="68"/>
    </location>
</feature>
<gene>
    <name evidence="2" type="ORF">Tsubulata_042633</name>
</gene>
<accession>A0A9Q0GII5</accession>
<keyword evidence="3" id="KW-1185">Reference proteome</keyword>
<name>A0A9Q0GII5_9ROSI</name>
<evidence type="ECO:0000313" key="2">
    <source>
        <dbReference type="EMBL" id="KAJ4850923.1"/>
    </source>
</evidence>
<comment type="caution">
    <text evidence="2">The sequence shown here is derived from an EMBL/GenBank/DDBJ whole genome shotgun (WGS) entry which is preliminary data.</text>
</comment>
<dbReference type="Proteomes" id="UP001141552">
    <property type="component" value="Unassembled WGS sequence"/>
</dbReference>
<dbReference type="EMBL" id="JAKUCV010000184">
    <property type="protein sequence ID" value="KAJ4850923.1"/>
    <property type="molecule type" value="Genomic_DNA"/>
</dbReference>
<dbReference type="PROSITE" id="PS50181">
    <property type="entry name" value="FBOX"/>
    <property type="match status" value="1"/>
</dbReference>
<proteinExistence type="predicted"/>
<evidence type="ECO:0000259" key="1">
    <source>
        <dbReference type="PROSITE" id="PS50181"/>
    </source>
</evidence>
<dbReference type="SUPFAM" id="SSF81383">
    <property type="entry name" value="F-box domain"/>
    <property type="match status" value="1"/>
</dbReference>
<organism evidence="2 3">
    <name type="scientific">Turnera subulata</name>
    <dbReference type="NCBI Taxonomy" id="218843"/>
    <lineage>
        <taxon>Eukaryota</taxon>
        <taxon>Viridiplantae</taxon>
        <taxon>Streptophyta</taxon>
        <taxon>Embryophyta</taxon>
        <taxon>Tracheophyta</taxon>
        <taxon>Spermatophyta</taxon>
        <taxon>Magnoliopsida</taxon>
        <taxon>eudicotyledons</taxon>
        <taxon>Gunneridae</taxon>
        <taxon>Pentapetalae</taxon>
        <taxon>rosids</taxon>
        <taxon>fabids</taxon>
        <taxon>Malpighiales</taxon>
        <taxon>Passifloraceae</taxon>
        <taxon>Turnera</taxon>
    </lineage>
</organism>
<evidence type="ECO:0000313" key="3">
    <source>
        <dbReference type="Proteomes" id="UP001141552"/>
    </source>
</evidence>
<dbReference type="Gene3D" id="1.20.1280.50">
    <property type="match status" value="1"/>
</dbReference>
<reference evidence="2" key="1">
    <citation type="submission" date="2022-02" db="EMBL/GenBank/DDBJ databases">
        <authorList>
            <person name="Henning P.M."/>
            <person name="McCubbin A.G."/>
            <person name="Shore J.S."/>
        </authorList>
    </citation>
    <scope>NUCLEOTIDE SEQUENCE</scope>
    <source>
        <strain evidence="2">F60SS</strain>
        <tissue evidence="2">Leaves</tissue>
    </source>
</reference>
<dbReference type="SMART" id="SM00256">
    <property type="entry name" value="FBOX"/>
    <property type="match status" value="1"/>
</dbReference>
<dbReference type="AlphaFoldDB" id="A0A9Q0GII5"/>
<dbReference type="InterPro" id="IPR001810">
    <property type="entry name" value="F-box_dom"/>
</dbReference>
<sequence>MGHSVSTRRNIKSKGEKYSHGDLRPVFLPMELIIEILNHLEVKTLVRFKCVSKEWKLLIEDRNFVRKHLSLSPSSSFPAVDQPPFAALQSYDGLILEMHDYSGQLRIRNPAMKQVFYTPNPHKNNQLVWLGFAPTSGFYKLVSIYDHSSAGNEAGVHHIAKISTIQSQDHEVMSFDLDTESFSGHKLVSRSVFPDGSEVSLAYGDELPFLVALANDHELHILGLQDCEEGKLEGKKTTIPMSFLKENPEMRRNLTARFISLHRQEILSYWDNCSEFFYYIREERKGPVACVGRNGKRTSVLYNASLVTFKGMRPESIWDWNLLFRTIDMRHASEWELLDSVSLVPDIGQVHTSSTSPDCWSWKYTGMVYIYSVKSGRGNFIIISQQQLHRSISYVWLSLQT</sequence>
<protein>
    <recommendedName>
        <fullName evidence="1">F-box domain-containing protein</fullName>
    </recommendedName>
</protein>
<reference evidence="2" key="2">
    <citation type="journal article" date="2023" name="Plants (Basel)">
        <title>Annotation of the Turnera subulata (Passifloraceae) Draft Genome Reveals the S-Locus Evolved after the Divergence of Turneroideae from Passifloroideae in a Stepwise Manner.</title>
        <authorList>
            <person name="Henning P.M."/>
            <person name="Roalson E.H."/>
            <person name="Mir W."/>
            <person name="McCubbin A.G."/>
            <person name="Shore J.S."/>
        </authorList>
    </citation>
    <scope>NUCLEOTIDE SEQUENCE</scope>
    <source>
        <strain evidence="2">F60SS</strain>
    </source>
</reference>
<dbReference type="InterPro" id="IPR036047">
    <property type="entry name" value="F-box-like_dom_sf"/>
</dbReference>